<dbReference type="InterPro" id="IPR046347">
    <property type="entry name" value="bZIP_sf"/>
</dbReference>
<accession>A0AAE1G4M9</accession>
<feature type="region of interest" description="Disordered" evidence="8">
    <location>
        <begin position="193"/>
        <end position="216"/>
    </location>
</feature>
<keyword evidence="2" id="KW-0805">Transcription regulation</keyword>
<proteinExistence type="predicted"/>
<evidence type="ECO:0000256" key="2">
    <source>
        <dbReference type="ARBA" id="ARBA00023015"/>
    </source>
</evidence>
<feature type="region of interest" description="Disordered" evidence="8">
    <location>
        <begin position="364"/>
        <end position="385"/>
    </location>
</feature>
<evidence type="ECO:0000256" key="7">
    <source>
        <dbReference type="SAM" id="Coils"/>
    </source>
</evidence>
<evidence type="ECO:0000256" key="5">
    <source>
        <dbReference type="ARBA" id="ARBA00023242"/>
    </source>
</evidence>
<dbReference type="PROSITE" id="PS50217">
    <property type="entry name" value="BZIP"/>
    <property type="match status" value="1"/>
</dbReference>
<keyword evidence="3" id="KW-0238">DNA-binding</keyword>
<feature type="compositionally biased region" description="Low complexity" evidence="8">
    <location>
        <begin position="364"/>
        <end position="381"/>
    </location>
</feature>
<dbReference type="EMBL" id="JAWQEG010000819">
    <property type="protein sequence ID" value="KAK3885230.1"/>
    <property type="molecule type" value="Genomic_DNA"/>
</dbReference>
<dbReference type="Gene3D" id="1.20.5.170">
    <property type="match status" value="1"/>
</dbReference>
<dbReference type="SMART" id="SM00338">
    <property type="entry name" value="BRLZ"/>
    <property type="match status" value="1"/>
</dbReference>
<feature type="compositionally biased region" description="Low complexity" evidence="8">
    <location>
        <begin position="193"/>
        <end position="212"/>
    </location>
</feature>
<reference evidence="10" key="1">
    <citation type="submission" date="2023-10" db="EMBL/GenBank/DDBJ databases">
        <title>Genome assemblies of two species of porcelain crab, Petrolisthes cinctipes and Petrolisthes manimaculis (Anomura: Porcellanidae).</title>
        <authorList>
            <person name="Angst P."/>
        </authorList>
    </citation>
    <scope>NUCLEOTIDE SEQUENCE</scope>
    <source>
        <strain evidence="10">PB745_01</strain>
        <tissue evidence="10">Gill</tissue>
    </source>
</reference>
<gene>
    <name evidence="10" type="ORF">Pcinc_010532</name>
</gene>
<dbReference type="GO" id="GO:0000977">
    <property type="term" value="F:RNA polymerase II transcription regulatory region sequence-specific DNA binding"/>
    <property type="evidence" value="ECO:0007669"/>
    <property type="project" value="TreeGrafter"/>
</dbReference>
<dbReference type="AlphaFoldDB" id="A0AAE1G4M9"/>
<evidence type="ECO:0000313" key="10">
    <source>
        <dbReference type="EMBL" id="KAK3885230.1"/>
    </source>
</evidence>
<dbReference type="SUPFAM" id="SSF57959">
    <property type="entry name" value="Leucine zipper domain"/>
    <property type="match status" value="1"/>
</dbReference>
<sequence length="402" mass="44287">MATTKTIVITLPRHLAPAATSTPTTTTAILPNHISTLLAGGKTVQLIKNEPVGDPIMTNEEELNKPPRKRQKLDHLTMEEKLMRRKLKNRVAAQTARDRKKVRMDQLEAQLADLNEHIKELTTLTTILSDQNTHLSEENAELEEKLGRCTCEGSRSVGSNQDHGALYTMLPMDKSGCNDRRHVQNSEPVVRQVLPQQQQQQPTTASTQLTSQEASSYQQVVGTTPTVMEPNWDIDHDYTSESLSVDCSLRLTPDEENLITELTSALSEVPVSGMGQASTDGIISSQTDTVTHTTGDVCTPDIMKDFFDFGMDVSVVGDEDNHRLAKVESETRNKANSQAPSSPISKEQILDFLEGKTLASPLYGSESGYESSLSPRSLGSSEELDDQGMELDSFIELFPSLF</sequence>
<dbReference type="GO" id="GO:0000981">
    <property type="term" value="F:DNA-binding transcription factor activity, RNA polymerase II-specific"/>
    <property type="evidence" value="ECO:0007669"/>
    <property type="project" value="TreeGrafter"/>
</dbReference>
<keyword evidence="1" id="KW-0832">Ubl conjugation</keyword>
<evidence type="ECO:0000256" key="6">
    <source>
        <dbReference type="ARBA" id="ARBA00040165"/>
    </source>
</evidence>
<dbReference type="Proteomes" id="UP001286313">
    <property type="component" value="Unassembled WGS sequence"/>
</dbReference>
<evidence type="ECO:0000259" key="9">
    <source>
        <dbReference type="PROSITE" id="PS50217"/>
    </source>
</evidence>
<evidence type="ECO:0000313" key="11">
    <source>
        <dbReference type="Proteomes" id="UP001286313"/>
    </source>
</evidence>
<evidence type="ECO:0000256" key="4">
    <source>
        <dbReference type="ARBA" id="ARBA00023163"/>
    </source>
</evidence>
<dbReference type="InterPro" id="IPR052470">
    <property type="entry name" value="ER_Stress-Reg_TF"/>
</dbReference>
<dbReference type="PANTHER" id="PTHR46542">
    <property type="entry name" value="X-BOX BINDING PROTEIN 1"/>
    <property type="match status" value="1"/>
</dbReference>
<feature type="domain" description="BZIP" evidence="9">
    <location>
        <begin position="79"/>
        <end position="142"/>
    </location>
</feature>
<feature type="coiled-coil region" evidence="7">
    <location>
        <begin position="90"/>
        <end position="152"/>
    </location>
</feature>
<dbReference type="CDD" id="cd14691">
    <property type="entry name" value="bZIP_XBP1"/>
    <property type="match status" value="1"/>
</dbReference>
<organism evidence="10 11">
    <name type="scientific">Petrolisthes cinctipes</name>
    <name type="common">Flat porcelain crab</name>
    <dbReference type="NCBI Taxonomy" id="88211"/>
    <lineage>
        <taxon>Eukaryota</taxon>
        <taxon>Metazoa</taxon>
        <taxon>Ecdysozoa</taxon>
        <taxon>Arthropoda</taxon>
        <taxon>Crustacea</taxon>
        <taxon>Multicrustacea</taxon>
        <taxon>Malacostraca</taxon>
        <taxon>Eumalacostraca</taxon>
        <taxon>Eucarida</taxon>
        <taxon>Decapoda</taxon>
        <taxon>Pleocyemata</taxon>
        <taxon>Anomura</taxon>
        <taxon>Galatheoidea</taxon>
        <taxon>Porcellanidae</taxon>
        <taxon>Petrolisthes</taxon>
    </lineage>
</organism>
<protein>
    <recommendedName>
        <fullName evidence="6">X-box-binding protein 1</fullName>
    </recommendedName>
</protein>
<dbReference type="InterPro" id="IPR004827">
    <property type="entry name" value="bZIP"/>
</dbReference>
<keyword evidence="7" id="KW-0175">Coiled coil</keyword>
<evidence type="ECO:0000256" key="1">
    <source>
        <dbReference type="ARBA" id="ARBA00022843"/>
    </source>
</evidence>
<evidence type="ECO:0000256" key="8">
    <source>
        <dbReference type="SAM" id="MobiDB-lite"/>
    </source>
</evidence>
<keyword evidence="4" id="KW-0804">Transcription</keyword>
<dbReference type="PROSITE" id="PS00036">
    <property type="entry name" value="BZIP_BASIC"/>
    <property type="match status" value="1"/>
</dbReference>
<dbReference type="Pfam" id="PF07716">
    <property type="entry name" value="bZIP_2"/>
    <property type="match status" value="1"/>
</dbReference>
<dbReference type="PANTHER" id="PTHR46542:SF1">
    <property type="entry name" value="X-BOX BINDING PROTEIN 1"/>
    <property type="match status" value="1"/>
</dbReference>
<evidence type="ECO:0000256" key="3">
    <source>
        <dbReference type="ARBA" id="ARBA00023125"/>
    </source>
</evidence>
<comment type="caution">
    <text evidence="10">The sequence shown here is derived from an EMBL/GenBank/DDBJ whole genome shotgun (WGS) entry which is preliminary data.</text>
</comment>
<keyword evidence="5" id="KW-0539">Nucleus</keyword>
<keyword evidence="11" id="KW-1185">Reference proteome</keyword>
<dbReference type="GO" id="GO:0005634">
    <property type="term" value="C:nucleus"/>
    <property type="evidence" value="ECO:0007669"/>
    <property type="project" value="TreeGrafter"/>
</dbReference>
<name>A0AAE1G4M9_PETCI</name>